<dbReference type="EMBL" id="KV428281">
    <property type="protein sequence ID" value="KZT32946.1"/>
    <property type="molecule type" value="Genomic_DNA"/>
</dbReference>
<organism evidence="2 3">
    <name type="scientific">Sistotremastrum suecicum HHB10207 ss-3</name>
    <dbReference type="NCBI Taxonomy" id="1314776"/>
    <lineage>
        <taxon>Eukaryota</taxon>
        <taxon>Fungi</taxon>
        <taxon>Dikarya</taxon>
        <taxon>Basidiomycota</taxon>
        <taxon>Agaricomycotina</taxon>
        <taxon>Agaricomycetes</taxon>
        <taxon>Sistotremastrales</taxon>
        <taxon>Sistotremastraceae</taxon>
        <taxon>Sistotremastrum</taxon>
    </lineage>
</organism>
<gene>
    <name evidence="2" type="ORF">SISSUDRAFT_1054865</name>
</gene>
<name>A0A165Y707_9AGAM</name>
<evidence type="ECO:0000313" key="2">
    <source>
        <dbReference type="EMBL" id="KZT32946.1"/>
    </source>
</evidence>
<evidence type="ECO:0000313" key="3">
    <source>
        <dbReference type="Proteomes" id="UP000076798"/>
    </source>
</evidence>
<protein>
    <submittedName>
        <fullName evidence="2">Uncharacterized protein</fullName>
    </submittedName>
</protein>
<dbReference type="Proteomes" id="UP000076798">
    <property type="component" value="Unassembled WGS sequence"/>
</dbReference>
<keyword evidence="3" id="KW-1185">Reference proteome</keyword>
<proteinExistence type="predicted"/>
<feature type="region of interest" description="Disordered" evidence="1">
    <location>
        <begin position="1"/>
        <end position="21"/>
    </location>
</feature>
<sequence length="99" mass="11092">MLRNIVGSPRVREDRGLSDSRPVNPIHGFCSIRSRLRNGFRLVPLKGIRATGMNCFVPIFERRSRSDVVELSSSVPACFVAAAEREHQDSMLQRAHASD</sequence>
<accession>A0A165Y707</accession>
<evidence type="ECO:0000256" key="1">
    <source>
        <dbReference type="SAM" id="MobiDB-lite"/>
    </source>
</evidence>
<reference evidence="2 3" key="1">
    <citation type="journal article" date="2016" name="Mol. Biol. Evol.">
        <title>Comparative Genomics of Early-Diverging Mushroom-Forming Fungi Provides Insights into the Origins of Lignocellulose Decay Capabilities.</title>
        <authorList>
            <person name="Nagy L.G."/>
            <person name="Riley R."/>
            <person name="Tritt A."/>
            <person name="Adam C."/>
            <person name="Daum C."/>
            <person name="Floudas D."/>
            <person name="Sun H."/>
            <person name="Yadav J.S."/>
            <person name="Pangilinan J."/>
            <person name="Larsson K.H."/>
            <person name="Matsuura K."/>
            <person name="Barry K."/>
            <person name="Labutti K."/>
            <person name="Kuo R."/>
            <person name="Ohm R.A."/>
            <person name="Bhattacharya S.S."/>
            <person name="Shirouzu T."/>
            <person name="Yoshinaga Y."/>
            <person name="Martin F.M."/>
            <person name="Grigoriev I.V."/>
            <person name="Hibbett D.S."/>
        </authorList>
    </citation>
    <scope>NUCLEOTIDE SEQUENCE [LARGE SCALE GENOMIC DNA]</scope>
    <source>
        <strain evidence="2 3">HHB10207 ss-3</strain>
    </source>
</reference>
<dbReference type="AlphaFoldDB" id="A0A165Y707"/>